<dbReference type="Gene3D" id="2.120.10.30">
    <property type="entry name" value="TolB, C-terminal domain"/>
    <property type="match status" value="1"/>
</dbReference>
<keyword evidence="1" id="KW-1133">Transmembrane helix</keyword>
<dbReference type="InterPro" id="IPR053224">
    <property type="entry name" value="Sensory_adhesion_molecule"/>
</dbReference>
<accession>A0ABC8LGT5</accession>
<dbReference type="PANTHER" id="PTHR31460:SF0">
    <property type="entry name" value="CALCIUM-DEPENDENT PHOSPHOTRIESTERASE SUPERFAMILY PROTEIN-RELATED"/>
    <property type="match status" value="1"/>
</dbReference>
<dbReference type="InterPro" id="IPR011042">
    <property type="entry name" value="6-blade_b-propeller_TolB-like"/>
</dbReference>
<evidence type="ECO:0000313" key="2">
    <source>
        <dbReference type="EMBL" id="CAH8382855.1"/>
    </source>
</evidence>
<comment type="caution">
    <text evidence="2">The sequence shown here is derived from an EMBL/GenBank/DDBJ whole genome shotgun (WGS) entry which is preliminary data.</text>
</comment>
<evidence type="ECO:0000256" key="1">
    <source>
        <dbReference type="SAM" id="Phobius"/>
    </source>
</evidence>
<gene>
    <name evidence="2" type="ORF">ERUC_LOCUS35338</name>
</gene>
<protein>
    <submittedName>
        <fullName evidence="2">Uncharacterized protein</fullName>
    </submittedName>
</protein>
<proteinExistence type="predicted"/>
<dbReference type="SUPFAM" id="SSF101898">
    <property type="entry name" value="NHL repeat"/>
    <property type="match status" value="1"/>
</dbReference>
<reference evidence="2 3" key="1">
    <citation type="submission" date="2022-03" db="EMBL/GenBank/DDBJ databases">
        <authorList>
            <person name="Macdonald S."/>
            <person name="Ahmed S."/>
            <person name="Newling K."/>
        </authorList>
    </citation>
    <scope>NUCLEOTIDE SEQUENCE [LARGE SCALE GENOMIC DNA]</scope>
</reference>
<sequence>MEIDIREYEERVLRSLLHLGIYIANACIIAFGRVWSAHMKFWGEIAKFRIKPLPRRNAKGNAYVTDAKGNKILKIDVNGEIVSTIESPLVALNGIVYHPDGFLIVIHTFSGLLYKIDLTAGGDDGSNKVSVVEVTCATLRFGDVVVFDKDCCCRHYACEDDNFKFPILLAF</sequence>
<dbReference type="PANTHER" id="PTHR31460">
    <property type="match status" value="1"/>
</dbReference>
<organism evidence="2 3">
    <name type="scientific">Eruca vesicaria subsp. sativa</name>
    <name type="common">Garden rocket</name>
    <name type="synonym">Eruca sativa</name>
    <dbReference type="NCBI Taxonomy" id="29727"/>
    <lineage>
        <taxon>Eukaryota</taxon>
        <taxon>Viridiplantae</taxon>
        <taxon>Streptophyta</taxon>
        <taxon>Embryophyta</taxon>
        <taxon>Tracheophyta</taxon>
        <taxon>Spermatophyta</taxon>
        <taxon>Magnoliopsida</taxon>
        <taxon>eudicotyledons</taxon>
        <taxon>Gunneridae</taxon>
        <taxon>Pentapetalae</taxon>
        <taxon>rosids</taxon>
        <taxon>malvids</taxon>
        <taxon>Brassicales</taxon>
        <taxon>Brassicaceae</taxon>
        <taxon>Brassiceae</taxon>
        <taxon>Eruca</taxon>
    </lineage>
</organism>
<keyword evidence="1" id="KW-0812">Transmembrane</keyword>
<dbReference type="Proteomes" id="UP001642260">
    <property type="component" value="Unassembled WGS sequence"/>
</dbReference>
<keyword evidence="3" id="KW-1185">Reference proteome</keyword>
<dbReference type="AlphaFoldDB" id="A0ABC8LGT5"/>
<name>A0ABC8LGT5_ERUVS</name>
<keyword evidence="1" id="KW-0472">Membrane</keyword>
<evidence type="ECO:0000313" key="3">
    <source>
        <dbReference type="Proteomes" id="UP001642260"/>
    </source>
</evidence>
<feature type="transmembrane region" description="Helical" evidence="1">
    <location>
        <begin position="16"/>
        <end position="35"/>
    </location>
</feature>
<dbReference type="EMBL" id="CAKOAT010567376">
    <property type="protein sequence ID" value="CAH8382855.1"/>
    <property type="molecule type" value="Genomic_DNA"/>
</dbReference>